<evidence type="ECO:0000313" key="2">
    <source>
        <dbReference type="Proteomes" id="UP000199039"/>
    </source>
</evidence>
<dbReference type="OrthoDB" id="3210980at2"/>
<dbReference type="STRING" id="1814289.SAMN05216410_2718"/>
<name>A0A1G6RN86_9MICO</name>
<evidence type="ECO:0000313" key="1">
    <source>
        <dbReference type="EMBL" id="SDD05406.1"/>
    </source>
</evidence>
<dbReference type="EMBL" id="FMYH01000005">
    <property type="protein sequence ID" value="SDD05406.1"/>
    <property type="molecule type" value="Genomic_DNA"/>
</dbReference>
<dbReference type="AlphaFoldDB" id="A0A1G6RN86"/>
<protein>
    <recommendedName>
        <fullName evidence="3">DUF3000 domain-containing protein</fullName>
    </recommendedName>
</protein>
<dbReference type="InterPro" id="IPR021555">
    <property type="entry name" value="DUF3000"/>
</dbReference>
<reference evidence="1 2" key="1">
    <citation type="submission" date="2016-09" db="EMBL/GenBank/DDBJ databases">
        <authorList>
            <person name="Capua I."/>
            <person name="De Benedictis P."/>
            <person name="Joannis T."/>
            <person name="Lombin L.H."/>
            <person name="Cattoli G."/>
        </authorList>
    </citation>
    <scope>NUCLEOTIDE SEQUENCE [LARGE SCALE GENOMIC DNA]</scope>
    <source>
        <strain evidence="1 2">ISLP-3</strain>
    </source>
</reference>
<proteinExistence type="predicted"/>
<organism evidence="1 2">
    <name type="scientific">Sanguibacter gelidistatuariae</name>
    <dbReference type="NCBI Taxonomy" id="1814289"/>
    <lineage>
        <taxon>Bacteria</taxon>
        <taxon>Bacillati</taxon>
        <taxon>Actinomycetota</taxon>
        <taxon>Actinomycetes</taxon>
        <taxon>Micrococcales</taxon>
        <taxon>Sanguibacteraceae</taxon>
        <taxon>Sanguibacter</taxon>
    </lineage>
</organism>
<evidence type="ECO:0008006" key="3">
    <source>
        <dbReference type="Google" id="ProtNLM"/>
    </source>
</evidence>
<dbReference type="Proteomes" id="UP000199039">
    <property type="component" value="Unassembled WGS sequence"/>
</dbReference>
<gene>
    <name evidence="1" type="ORF">SAMN05216410_2718</name>
</gene>
<dbReference type="Pfam" id="PF11452">
    <property type="entry name" value="DUF3000"/>
    <property type="match status" value="1"/>
</dbReference>
<dbReference type="RefSeq" id="WP_093183983.1">
    <property type="nucleotide sequence ID" value="NZ_FMYH01000005.1"/>
</dbReference>
<keyword evidence="2" id="KW-1185">Reference proteome</keyword>
<accession>A0A1G6RN86</accession>
<sequence>MNAADAEIPMVFARALASLRSAATRSGLLLREVPGPTRVAPYAVALTGSLLRPGADDDDLADGRFIVLHDPDGQADWQGTFRVVTLVRAEVDTDMGVDPLLNEVAWTWMTDSLADHVGDVDALGGTVTRVVSQTFGVMAERAGSVELEIRASWTPRTPDLGDHLLAWEQMLAAAAGVPRLPDGVSAIHRRR</sequence>